<dbReference type="GO" id="GO:0034976">
    <property type="term" value="P:response to endoplasmic reticulum stress"/>
    <property type="evidence" value="ECO:0000318"/>
    <property type="project" value="GO_Central"/>
</dbReference>
<dbReference type="GO" id="GO:0005783">
    <property type="term" value="C:endoplasmic reticulum"/>
    <property type="evidence" value="ECO:0000318"/>
    <property type="project" value="GO_Central"/>
</dbReference>
<dbReference type="STRING" id="6412.T1EGH6"/>
<feature type="domain" description="Thioredoxin" evidence="10">
    <location>
        <begin position="16"/>
        <end position="132"/>
    </location>
</feature>
<dbReference type="PANTHER" id="PTHR18929">
    <property type="entry name" value="PROTEIN DISULFIDE ISOMERASE"/>
    <property type="match status" value="1"/>
</dbReference>
<reference evidence="13" key="1">
    <citation type="submission" date="2012-12" db="EMBL/GenBank/DDBJ databases">
        <authorList>
            <person name="Hellsten U."/>
            <person name="Grimwood J."/>
            <person name="Chapman J.A."/>
            <person name="Shapiro H."/>
            <person name="Aerts A."/>
            <person name="Otillar R.P."/>
            <person name="Terry A.Y."/>
            <person name="Boore J.L."/>
            <person name="Simakov O."/>
            <person name="Marletaz F."/>
            <person name="Cho S.-J."/>
            <person name="Edsinger-Gonzales E."/>
            <person name="Havlak P."/>
            <person name="Kuo D.-H."/>
            <person name="Larsson T."/>
            <person name="Lv J."/>
            <person name="Arendt D."/>
            <person name="Savage R."/>
            <person name="Osoegawa K."/>
            <person name="de Jong P."/>
            <person name="Lindberg D.R."/>
            <person name="Seaver E.C."/>
            <person name="Weisblat D.A."/>
            <person name="Putnam N.H."/>
            <person name="Grigoriev I.V."/>
            <person name="Rokhsar D.S."/>
        </authorList>
    </citation>
    <scope>NUCLEOTIDE SEQUENCE</scope>
</reference>
<keyword evidence="8" id="KW-0676">Redox-active center</keyword>
<reference evidence="12" key="3">
    <citation type="submission" date="2015-06" db="UniProtKB">
        <authorList>
            <consortium name="EnsemblMetazoa"/>
        </authorList>
    </citation>
    <scope>IDENTIFICATION</scope>
</reference>
<protein>
    <recommendedName>
        <fullName evidence="4">protein disulfide-isomerase</fullName>
        <ecNumber evidence="4">5.3.4.1</ecNumber>
    </recommendedName>
</protein>
<dbReference type="FunFam" id="3.40.30.10:FF:000185">
    <property type="entry name" value="Protein disulfide-isomerase"/>
    <property type="match status" value="1"/>
</dbReference>
<dbReference type="Pfam" id="PF00085">
    <property type="entry name" value="Thioredoxin"/>
    <property type="match status" value="2"/>
</dbReference>
<sequence>MQKLFYIYSILGIFLLKITSCSHVVTLTDDDFHSKIPSYTVLIVKFFVPWCGHCQQFDPEFKSAASEVASKKKWPVTLAQVNCDGSGKKICEEYGVKGYPTIKIFNFGEFMFNYDGPKNSESLVKFIKFKVEPGSEKVSNLDEMAACLASLDNVVIGFFNTEKSKLEGEFHKMADFMKLEYKFAHTYSNKIMTTFGYRDEIVIFRSEKLKTPLEQSQVKYDGPENLHEMRTWVAQNYQGWAGYRTQKNTELFKEPLVVVYFHVNFDDKSSISSYYRNRVIMTARKFHRGKFPYHVTFAVSNLNEFKKELEEYYGIRHIPESKDQLIVTARDSANKKYVMDNETVFSSESLQQFAEDMLLGKLKPYIKSQSTFTHANVSHSSNDVRGDGSGDGRPSDVTNAVGLTFSKLVDDNTKDVIVQLYTPWSPQCKETSEILKKVSKKLKDEADLRFVKIDVTANEVPTPYVIKGYPSVYLAKKTLKNTPLFYEGEQTVKGYIRFIAGNSTFPLKKYDRNGQKITEVDKKANIYERKTEL</sequence>
<dbReference type="PROSITE" id="PS51352">
    <property type="entry name" value="THIOREDOXIN_2"/>
    <property type="match status" value="2"/>
</dbReference>
<dbReference type="RefSeq" id="XP_009010468.1">
    <property type="nucleotide sequence ID" value="XM_009012220.1"/>
</dbReference>
<dbReference type="EnsemblMetazoa" id="HelroT116782">
    <property type="protein sequence ID" value="HelroP116782"/>
    <property type="gene ID" value="HelroG116782"/>
</dbReference>
<evidence type="ECO:0000256" key="8">
    <source>
        <dbReference type="ARBA" id="ARBA00023284"/>
    </source>
</evidence>
<dbReference type="EC" id="5.3.4.1" evidence="4"/>
<keyword evidence="9" id="KW-0732">Signal</keyword>
<dbReference type="SUPFAM" id="SSF52833">
    <property type="entry name" value="Thioredoxin-like"/>
    <property type="match status" value="4"/>
</dbReference>
<comment type="similarity">
    <text evidence="3">Belongs to the protein disulfide isomerase family.</text>
</comment>
<proteinExistence type="inferred from homology"/>
<feature type="signal peptide" evidence="9">
    <location>
        <begin position="1"/>
        <end position="21"/>
    </location>
</feature>
<keyword evidence="7" id="KW-0413">Isomerase</keyword>
<evidence type="ECO:0000256" key="3">
    <source>
        <dbReference type="ARBA" id="ARBA00006347"/>
    </source>
</evidence>
<dbReference type="Gene3D" id="3.40.30.10">
    <property type="entry name" value="Glutaredoxin"/>
    <property type="match status" value="4"/>
</dbReference>
<dbReference type="GO" id="GO:0006457">
    <property type="term" value="P:protein folding"/>
    <property type="evidence" value="ECO:0000318"/>
    <property type="project" value="GO_Central"/>
</dbReference>
<evidence type="ECO:0000259" key="10">
    <source>
        <dbReference type="PROSITE" id="PS51352"/>
    </source>
</evidence>
<dbReference type="Proteomes" id="UP000015101">
    <property type="component" value="Unassembled WGS sequence"/>
</dbReference>
<reference evidence="11 13" key="2">
    <citation type="journal article" date="2013" name="Nature">
        <title>Insights into bilaterian evolution from three spiralian genomes.</title>
        <authorList>
            <person name="Simakov O."/>
            <person name="Marletaz F."/>
            <person name="Cho S.J."/>
            <person name="Edsinger-Gonzales E."/>
            <person name="Havlak P."/>
            <person name="Hellsten U."/>
            <person name="Kuo D.H."/>
            <person name="Larsson T."/>
            <person name="Lv J."/>
            <person name="Arendt D."/>
            <person name="Savage R."/>
            <person name="Osoegawa K."/>
            <person name="de Jong P."/>
            <person name="Grimwood J."/>
            <person name="Chapman J.A."/>
            <person name="Shapiro H."/>
            <person name="Aerts A."/>
            <person name="Otillar R.P."/>
            <person name="Terry A.Y."/>
            <person name="Boore J.L."/>
            <person name="Grigoriev I.V."/>
            <person name="Lindberg D.R."/>
            <person name="Seaver E.C."/>
            <person name="Weisblat D.A."/>
            <person name="Putnam N.H."/>
            <person name="Rokhsar D.S."/>
        </authorList>
    </citation>
    <scope>NUCLEOTIDE SEQUENCE</scope>
</reference>
<evidence type="ECO:0000313" key="13">
    <source>
        <dbReference type="Proteomes" id="UP000015101"/>
    </source>
</evidence>
<evidence type="ECO:0000256" key="1">
    <source>
        <dbReference type="ARBA" id="ARBA00001182"/>
    </source>
</evidence>
<dbReference type="OMA" id="RINFAFC"/>
<dbReference type="FunFam" id="3.40.30.10:FF:000511">
    <property type="entry name" value="Protein disulfide-isomerase"/>
    <property type="match status" value="1"/>
</dbReference>
<dbReference type="Pfam" id="PF13848">
    <property type="entry name" value="Thioredoxin_6"/>
    <property type="match status" value="1"/>
</dbReference>
<dbReference type="CDD" id="cd02961">
    <property type="entry name" value="PDI_a_family"/>
    <property type="match status" value="1"/>
</dbReference>
<evidence type="ECO:0000256" key="9">
    <source>
        <dbReference type="SAM" id="SignalP"/>
    </source>
</evidence>
<keyword evidence="13" id="KW-1185">Reference proteome</keyword>
<dbReference type="PANTHER" id="PTHR18929:SF132">
    <property type="entry name" value="PROTEIN DISULFIDE-ISOMERASE A3"/>
    <property type="match status" value="1"/>
</dbReference>
<dbReference type="PROSITE" id="PS00194">
    <property type="entry name" value="THIOREDOXIN_1"/>
    <property type="match status" value="1"/>
</dbReference>
<feature type="domain" description="Thioredoxin" evidence="10">
    <location>
        <begin position="357"/>
        <end position="504"/>
    </location>
</feature>
<evidence type="ECO:0000313" key="11">
    <source>
        <dbReference type="EMBL" id="ESO11400.1"/>
    </source>
</evidence>
<dbReference type="AlphaFoldDB" id="T1EGH6"/>
<dbReference type="GeneID" id="20195678"/>
<dbReference type="CTD" id="20195678"/>
<evidence type="ECO:0000256" key="5">
    <source>
        <dbReference type="ARBA" id="ARBA00022824"/>
    </source>
</evidence>
<dbReference type="InterPro" id="IPR017937">
    <property type="entry name" value="Thioredoxin_CS"/>
</dbReference>
<evidence type="ECO:0000313" key="12">
    <source>
        <dbReference type="EnsemblMetazoa" id="HelroP116782"/>
    </source>
</evidence>
<dbReference type="GO" id="GO:0005788">
    <property type="term" value="C:endoplasmic reticulum lumen"/>
    <property type="evidence" value="ECO:0007669"/>
    <property type="project" value="UniProtKB-SubCell"/>
</dbReference>
<gene>
    <name evidence="12" type="primary">20195678</name>
    <name evidence="11" type="ORF">HELRODRAFT_116782</name>
</gene>
<dbReference type="GO" id="GO:0003756">
    <property type="term" value="F:protein disulfide isomerase activity"/>
    <property type="evidence" value="ECO:0000318"/>
    <property type="project" value="GO_Central"/>
</dbReference>
<dbReference type="InParanoid" id="T1EGH6"/>
<keyword evidence="5" id="KW-0256">Endoplasmic reticulum</keyword>
<dbReference type="HOGENOM" id="CLU_025879_6_0_1"/>
<dbReference type="KEGG" id="hro:HELRODRAFT_116782"/>
<organism evidence="12 13">
    <name type="scientific">Helobdella robusta</name>
    <name type="common">Californian leech</name>
    <dbReference type="NCBI Taxonomy" id="6412"/>
    <lineage>
        <taxon>Eukaryota</taxon>
        <taxon>Metazoa</taxon>
        <taxon>Spiralia</taxon>
        <taxon>Lophotrochozoa</taxon>
        <taxon>Annelida</taxon>
        <taxon>Clitellata</taxon>
        <taxon>Hirudinea</taxon>
        <taxon>Rhynchobdellida</taxon>
        <taxon>Glossiphoniidae</taxon>
        <taxon>Helobdella</taxon>
    </lineage>
</organism>
<evidence type="ECO:0000256" key="7">
    <source>
        <dbReference type="ARBA" id="ARBA00023235"/>
    </source>
</evidence>
<evidence type="ECO:0000256" key="4">
    <source>
        <dbReference type="ARBA" id="ARBA00012723"/>
    </source>
</evidence>
<dbReference type="EMBL" id="AMQM01008628">
    <property type="status" value="NOT_ANNOTATED_CDS"/>
    <property type="molecule type" value="Genomic_DNA"/>
</dbReference>
<dbReference type="EMBL" id="KB095818">
    <property type="protein sequence ID" value="ESO11400.1"/>
    <property type="molecule type" value="Genomic_DNA"/>
</dbReference>
<dbReference type="eggNOG" id="KOG0190">
    <property type="taxonomic scope" value="Eukaryota"/>
</dbReference>
<accession>T1EGH6</accession>
<dbReference type="InterPro" id="IPR036249">
    <property type="entry name" value="Thioredoxin-like_sf"/>
</dbReference>
<comment type="subcellular location">
    <subcellularLocation>
        <location evidence="2">Endoplasmic reticulum lumen</location>
    </subcellularLocation>
</comment>
<dbReference type="FunFam" id="3.40.30.10:FF:000690">
    <property type="entry name" value="Protein disulfide-isomerase-like Protein"/>
    <property type="match status" value="1"/>
</dbReference>
<dbReference type="PRINTS" id="PR00421">
    <property type="entry name" value="THIOREDOXIN"/>
</dbReference>
<evidence type="ECO:0000256" key="6">
    <source>
        <dbReference type="ARBA" id="ARBA00023157"/>
    </source>
</evidence>
<comment type="catalytic activity">
    <reaction evidence="1">
        <text>Catalyzes the rearrangement of -S-S- bonds in proteins.</text>
        <dbReference type="EC" id="5.3.4.1"/>
    </reaction>
</comment>
<dbReference type="InterPro" id="IPR013766">
    <property type="entry name" value="Thioredoxin_domain"/>
</dbReference>
<keyword evidence="6" id="KW-1015">Disulfide bond</keyword>
<dbReference type="OrthoDB" id="427280at2759"/>
<evidence type="ECO:0000256" key="2">
    <source>
        <dbReference type="ARBA" id="ARBA00004319"/>
    </source>
</evidence>
<name>T1EGH6_HELRO</name>
<feature type="chain" id="PRO_5010979863" description="protein disulfide-isomerase" evidence="9">
    <location>
        <begin position="22"/>
        <end position="533"/>
    </location>
</feature>